<dbReference type="InterPro" id="IPR029065">
    <property type="entry name" value="Enolase_C-like"/>
</dbReference>
<dbReference type="InterPro" id="IPR029017">
    <property type="entry name" value="Enolase-like_N"/>
</dbReference>
<dbReference type="SMART" id="SM00922">
    <property type="entry name" value="MR_MLE"/>
    <property type="match status" value="1"/>
</dbReference>
<dbReference type="SFLD" id="SFLDS00001">
    <property type="entry name" value="Enolase"/>
    <property type="match status" value="1"/>
</dbReference>
<dbReference type="SFLD" id="SFLDG00033">
    <property type="entry name" value="mannonate_dehydratase"/>
    <property type="match status" value="1"/>
</dbReference>
<dbReference type="InterPro" id="IPR018110">
    <property type="entry name" value="Mandel_Rmase/mucon_lact_enz_CS"/>
</dbReference>
<evidence type="ECO:0000313" key="3">
    <source>
        <dbReference type="Proteomes" id="UP000778578"/>
    </source>
</evidence>
<dbReference type="SUPFAM" id="SSF51604">
    <property type="entry name" value="Enolase C-terminal domain-like"/>
    <property type="match status" value="1"/>
</dbReference>
<dbReference type="Gene3D" id="3.20.20.120">
    <property type="entry name" value="Enolase-like C-terminal domain"/>
    <property type="match status" value="1"/>
</dbReference>
<dbReference type="PANTHER" id="PTHR48080">
    <property type="entry name" value="D-GALACTONATE DEHYDRATASE-RELATED"/>
    <property type="match status" value="1"/>
</dbReference>
<dbReference type="RefSeq" id="WP_222965174.1">
    <property type="nucleotide sequence ID" value="NZ_JAINZZ010000029.1"/>
</dbReference>
<evidence type="ECO:0000313" key="2">
    <source>
        <dbReference type="EMBL" id="MBY8880295.1"/>
    </source>
</evidence>
<comment type="caution">
    <text evidence="2">The sequence shown here is derived from an EMBL/GenBank/DDBJ whole genome shotgun (WGS) entry which is preliminary data.</text>
</comment>
<dbReference type="InterPro" id="IPR013342">
    <property type="entry name" value="Mandelate_racemase_C"/>
</dbReference>
<dbReference type="InterPro" id="IPR036849">
    <property type="entry name" value="Enolase-like_C_sf"/>
</dbReference>
<evidence type="ECO:0000259" key="1">
    <source>
        <dbReference type="SMART" id="SM00922"/>
    </source>
</evidence>
<dbReference type="NCBIfam" id="NF043051">
    <property type="entry name" value="ManoateDhtManD"/>
    <property type="match status" value="1"/>
</dbReference>
<dbReference type="Proteomes" id="UP000778578">
    <property type="component" value="Unassembled WGS sequence"/>
</dbReference>
<dbReference type="NCBIfam" id="NF011654">
    <property type="entry name" value="PRK15072.1"/>
    <property type="match status" value="1"/>
</dbReference>
<accession>A0ABS7QAT7</accession>
<dbReference type="Pfam" id="PF13378">
    <property type="entry name" value="MR_MLE_C"/>
    <property type="match status" value="1"/>
</dbReference>
<dbReference type="Gene3D" id="3.30.390.10">
    <property type="entry name" value="Enolase-like, N-terminal domain"/>
    <property type="match status" value="1"/>
</dbReference>
<dbReference type="Pfam" id="PF02746">
    <property type="entry name" value="MR_MLE_N"/>
    <property type="match status" value="1"/>
</dbReference>
<keyword evidence="3" id="KW-1185">Reference proteome</keyword>
<feature type="domain" description="Mandelate racemase/muconate lactonizing enzyme C-terminal" evidence="1">
    <location>
        <begin position="128"/>
        <end position="257"/>
    </location>
</feature>
<protein>
    <submittedName>
        <fullName evidence="2">D-galactonate dehydratase family protein</fullName>
    </submittedName>
</protein>
<gene>
    <name evidence="2" type="ORF">K7862_22045</name>
</gene>
<dbReference type="InterPro" id="IPR034589">
    <property type="entry name" value="D-mannonate_dehydratase-like"/>
</dbReference>
<dbReference type="SUPFAM" id="SSF54826">
    <property type="entry name" value="Enolase N-terminal domain-like"/>
    <property type="match status" value="1"/>
</dbReference>
<reference evidence="2 3" key="1">
    <citation type="submission" date="2021-08" db="EMBL/GenBank/DDBJ databases">
        <title>WGS of actinomycetes from Thailand.</title>
        <authorList>
            <person name="Thawai C."/>
        </authorList>
    </citation>
    <scope>NUCLEOTIDE SEQUENCE [LARGE SCALE GENOMIC DNA]</scope>
    <source>
        <strain evidence="2 3">PLK6-54</strain>
    </source>
</reference>
<dbReference type="EMBL" id="JAINZZ010000029">
    <property type="protein sequence ID" value="MBY8880295.1"/>
    <property type="molecule type" value="Genomic_DNA"/>
</dbReference>
<proteinExistence type="predicted"/>
<dbReference type="InterPro" id="IPR034593">
    <property type="entry name" value="DgoD-like"/>
</dbReference>
<dbReference type="PROSITE" id="PS00909">
    <property type="entry name" value="MR_MLE_2"/>
    <property type="match status" value="1"/>
</dbReference>
<dbReference type="PROSITE" id="PS00908">
    <property type="entry name" value="MR_MLE_1"/>
    <property type="match status" value="1"/>
</dbReference>
<dbReference type="PANTHER" id="PTHR48080:SF6">
    <property type="entry name" value="STARVATION-SENSING PROTEIN RSPA"/>
    <property type="match status" value="1"/>
</dbReference>
<organism evidence="2 3">
    <name type="scientific">Actinacidiphila acidipaludis</name>
    <dbReference type="NCBI Taxonomy" id="2873382"/>
    <lineage>
        <taxon>Bacteria</taxon>
        <taxon>Bacillati</taxon>
        <taxon>Actinomycetota</taxon>
        <taxon>Actinomycetes</taxon>
        <taxon>Kitasatosporales</taxon>
        <taxon>Streptomycetaceae</taxon>
        <taxon>Actinacidiphila</taxon>
    </lineage>
</organism>
<name>A0ABS7QAT7_9ACTN</name>
<sequence>MKIADARVVVTCPGRNFVTLKITTDDGLTGVGDATLNGRELAVASYLTEHVVPALIGRDAARIEDTWQYLYKGAYWRRGPVTMTAIAAVDTALWDIKGKAAGLPVYQLLGGRSRDGVTVYGHANAETVDEVLTEVGRYTELGYRAVRVQTGVPGLDATYGVGKDKLFYEPADAALPTETAWSTPHYLSHVPEVFRRVREEFGPHLQLLHDVHHRLTPIEAARLGASLEPYALTWMEDPVPAELQEGFRLIRQHTTTPLAVGEVFNSIWDCRQLIQEQLIDYIRTTVVHAGGISHLRRIFDLAALHHVRSGSHGATDLSPVCMAAALHLDISIPNFGLQEYMRHTPETDAVFPHDYRFEDGMLHPGERPGLGVDIDEDLAAQYPYQPAQLPVNRLQDGTVHSW</sequence>
<dbReference type="InterPro" id="IPR013341">
    <property type="entry name" value="Mandelate_racemase_N_dom"/>
</dbReference>